<proteinExistence type="predicted"/>
<dbReference type="InterPro" id="IPR000253">
    <property type="entry name" value="FHA_dom"/>
</dbReference>
<dbReference type="EMBL" id="MPUH01001687">
    <property type="protein sequence ID" value="OMJ66560.1"/>
    <property type="molecule type" value="Genomic_DNA"/>
</dbReference>
<dbReference type="Proteomes" id="UP000187209">
    <property type="component" value="Unassembled WGS sequence"/>
</dbReference>
<comment type="caution">
    <text evidence="2">The sequence shown here is derived from an EMBL/GenBank/DDBJ whole genome shotgun (WGS) entry which is preliminary data.</text>
</comment>
<feature type="domain" description="FHA" evidence="1">
    <location>
        <begin position="244"/>
        <end position="293"/>
    </location>
</feature>
<dbReference type="Gene3D" id="2.60.200.20">
    <property type="match status" value="1"/>
</dbReference>
<organism evidence="2 3">
    <name type="scientific">Stentor coeruleus</name>
    <dbReference type="NCBI Taxonomy" id="5963"/>
    <lineage>
        <taxon>Eukaryota</taxon>
        <taxon>Sar</taxon>
        <taxon>Alveolata</taxon>
        <taxon>Ciliophora</taxon>
        <taxon>Postciliodesmatophora</taxon>
        <taxon>Heterotrichea</taxon>
        <taxon>Heterotrichida</taxon>
        <taxon>Stentoridae</taxon>
        <taxon>Stentor</taxon>
    </lineage>
</organism>
<evidence type="ECO:0000313" key="2">
    <source>
        <dbReference type="EMBL" id="OMJ66560.1"/>
    </source>
</evidence>
<name>A0A1R2AQ86_9CILI</name>
<dbReference type="Pfam" id="PF00498">
    <property type="entry name" value="FHA"/>
    <property type="match status" value="1"/>
</dbReference>
<sequence length="319" mass="36585">MFNYKIFMRCCFENPISEEEKQANLFKNSRLNYNQSRLSKETFSMPEQEININSSGFWKSESLNQQFSESKFIKDQINLSISKPNQEFDPSEHPVLKLKIIESSVVQVGTEIRINSLGLEGSKRAKNDHKTYIGSQLTENGEIINDYVIEEQSFGMGKQHFIIKFNLLTSKYTISDIGDGTGTFIKIRAETILKDNLIICYSNSFMKIVSIGSTASLNQNIIIKFLHGPKANEEYCFQPSDKIILIGRMTDCKIKFEDTNMSRYQCCIVFDKEKGWILNDGNGKKGSLNGTWLFVENEFEIIDKLVIKAGKTLFESHFE</sequence>
<dbReference type="InterPro" id="IPR008984">
    <property type="entry name" value="SMAD_FHA_dom_sf"/>
</dbReference>
<gene>
    <name evidence="2" type="ORF">SteCoe_36547</name>
</gene>
<evidence type="ECO:0000313" key="3">
    <source>
        <dbReference type="Proteomes" id="UP000187209"/>
    </source>
</evidence>
<dbReference type="PROSITE" id="PS50006">
    <property type="entry name" value="FHA_DOMAIN"/>
    <property type="match status" value="1"/>
</dbReference>
<keyword evidence="3" id="KW-1185">Reference proteome</keyword>
<dbReference type="OrthoDB" id="311371at2759"/>
<reference evidence="2 3" key="1">
    <citation type="submission" date="2016-11" db="EMBL/GenBank/DDBJ databases">
        <title>The macronuclear genome of Stentor coeruleus: a giant cell with tiny introns.</title>
        <authorList>
            <person name="Slabodnick M."/>
            <person name="Ruby J.G."/>
            <person name="Reiff S.B."/>
            <person name="Swart E.C."/>
            <person name="Gosai S."/>
            <person name="Prabakaran S."/>
            <person name="Witkowska E."/>
            <person name="Larue G.E."/>
            <person name="Fisher S."/>
            <person name="Freeman R.M."/>
            <person name="Gunawardena J."/>
            <person name="Chu W."/>
            <person name="Stover N.A."/>
            <person name="Gregory B.D."/>
            <person name="Nowacki M."/>
            <person name="Derisi J."/>
            <person name="Roy S.W."/>
            <person name="Marshall W.F."/>
            <person name="Sood P."/>
        </authorList>
    </citation>
    <scope>NUCLEOTIDE SEQUENCE [LARGE SCALE GENOMIC DNA]</scope>
    <source>
        <strain evidence="2">WM001</strain>
    </source>
</reference>
<protein>
    <recommendedName>
        <fullName evidence="1">FHA domain-containing protein</fullName>
    </recommendedName>
</protein>
<dbReference type="CDD" id="cd00060">
    <property type="entry name" value="FHA"/>
    <property type="match status" value="1"/>
</dbReference>
<dbReference type="AlphaFoldDB" id="A0A1R2AQ86"/>
<accession>A0A1R2AQ86</accession>
<dbReference type="SUPFAM" id="SSF49879">
    <property type="entry name" value="SMAD/FHA domain"/>
    <property type="match status" value="1"/>
</dbReference>
<evidence type="ECO:0000259" key="1">
    <source>
        <dbReference type="PROSITE" id="PS50006"/>
    </source>
</evidence>